<dbReference type="Pfam" id="PF05699">
    <property type="entry name" value="Dimer_Tnp_hAT"/>
    <property type="match status" value="1"/>
</dbReference>
<evidence type="ECO:0000313" key="3">
    <source>
        <dbReference type="EMBL" id="KAI1693048.1"/>
    </source>
</evidence>
<accession>A0AAD4MHB8</accession>
<dbReference type="GO" id="GO:0046983">
    <property type="term" value="F:protein dimerization activity"/>
    <property type="evidence" value="ECO:0007669"/>
    <property type="project" value="InterPro"/>
</dbReference>
<sequence length="274" mass="31611">MSHSRPPLAQIEGCFKDYLTVLQPIYEMVKEVQEEKEPTSSKILLHIANIWLKITDNISQQNPYINSLSQATQHAFIKKIGNLADLDWLKITHFNVNVAVTAAFLDPLAHSQLPYLCDIIPAFDYEQMKEIVHKVARPFISQWPPSTSTKKTMFPQKNTIEWVYKPIDDELSMYITMRKHTDDALEFWKDNQTALPILAKTAKIFHGIEASSSPSERSFKVTNLRRLFSILNTFRNYDIQFFESYDSSKLPEGTKRKSRFRRQTGASDSSNDSS</sequence>
<dbReference type="SUPFAM" id="SSF53098">
    <property type="entry name" value="Ribonuclease H-like"/>
    <property type="match status" value="1"/>
</dbReference>
<gene>
    <name evidence="3" type="ORF">DdX_20871</name>
</gene>
<dbReference type="Proteomes" id="UP001201812">
    <property type="component" value="Unassembled WGS sequence"/>
</dbReference>
<feature type="region of interest" description="Disordered" evidence="1">
    <location>
        <begin position="249"/>
        <end position="274"/>
    </location>
</feature>
<evidence type="ECO:0000259" key="2">
    <source>
        <dbReference type="Pfam" id="PF05699"/>
    </source>
</evidence>
<feature type="compositionally biased region" description="Polar residues" evidence="1">
    <location>
        <begin position="264"/>
        <end position="274"/>
    </location>
</feature>
<dbReference type="EMBL" id="JAKKPZ010000683">
    <property type="protein sequence ID" value="KAI1693048.1"/>
    <property type="molecule type" value="Genomic_DNA"/>
</dbReference>
<name>A0AAD4MHB8_9BILA</name>
<comment type="caution">
    <text evidence="3">The sequence shown here is derived from an EMBL/GenBank/DDBJ whole genome shotgun (WGS) entry which is preliminary data.</text>
</comment>
<dbReference type="AlphaFoldDB" id="A0AAD4MHB8"/>
<dbReference type="InterPro" id="IPR008906">
    <property type="entry name" value="HATC_C_dom"/>
</dbReference>
<feature type="domain" description="HAT C-terminal dimerisation" evidence="2">
    <location>
        <begin position="171"/>
        <end position="222"/>
    </location>
</feature>
<keyword evidence="4" id="KW-1185">Reference proteome</keyword>
<reference evidence="3" key="1">
    <citation type="submission" date="2022-01" db="EMBL/GenBank/DDBJ databases">
        <title>Genome Sequence Resource for Two Populations of Ditylenchus destructor, the Migratory Endoparasitic Phytonematode.</title>
        <authorList>
            <person name="Zhang H."/>
            <person name="Lin R."/>
            <person name="Xie B."/>
        </authorList>
    </citation>
    <scope>NUCLEOTIDE SEQUENCE</scope>
    <source>
        <strain evidence="3">BazhouSP</strain>
    </source>
</reference>
<dbReference type="InterPro" id="IPR012337">
    <property type="entry name" value="RNaseH-like_sf"/>
</dbReference>
<evidence type="ECO:0000313" key="4">
    <source>
        <dbReference type="Proteomes" id="UP001201812"/>
    </source>
</evidence>
<protein>
    <recommendedName>
        <fullName evidence="2">HAT C-terminal dimerisation domain-containing protein</fullName>
    </recommendedName>
</protein>
<evidence type="ECO:0000256" key="1">
    <source>
        <dbReference type="SAM" id="MobiDB-lite"/>
    </source>
</evidence>
<organism evidence="3 4">
    <name type="scientific">Ditylenchus destructor</name>
    <dbReference type="NCBI Taxonomy" id="166010"/>
    <lineage>
        <taxon>Eukaryota</taxon>
        <taxon>Metazoa</taxon>
        <taxon>Ecdysozoa</taxon>
        <taxon>Nematoda</taxon>
        <taxon>Chromadorea</taxon>
        <taxon>Rhabditida</taxon>
        <taxon>Tylenchina</taxon>
        <taxon>Tylenchomorpha</taxon>
        <taxon>Sphaerularioidea</taxon>
        <taxon>Anguinidae</taxon>
        <taxon>Anguininae</taxon>
        <taxon>Ditylenchus</taxon>
    </lineage>
</organism>
<proteinExistence type="predicted"/>